<dbReference type="RefSeq" id="WP_021747240.1">
    <property type="nucleotide sequence ID" value="NZ_KI271428.1"/>
</dbReference>
<dbReference type="PANTHER" id="PTHR43463">
    <property type="entry name" value="NICOTINATE-NUCLEOTIDE--DIMETHYLBENZIMIDAZOLE PHOSPHORIBOSYLTRANSFERASE"/>
    <property type="match status" value="1"/>
</dbReference>
<dbReference type="EC" id="2.4.2.21" evidence="3"/>
<keyword evidence="6 10" id="KW-0328">Glycosyltransferase</keyword>
<gene>
    <name evidence="10" type="ORF">HMPREF9015_01004</name>
</gene>
<protein>
    <recommendedName>
        <fullName evidence="4">Nicotinate-nucleotide--dimethylbenzimidazole phosphoribosyltransferase</fullName>
        <ecNumber evidence="3">2.4.2.21</ecNumber>
    </recommendedName>
    <alternativeName>
        <fullName evidence="8">N(1)-alpha-phosphoribosyltransferase</fullName>
    </alternativeName>
</protein>
<dbReference type="Gene3D" id="3.40.50.10210">
    <property type="match status" value="1"/>
</dbReference>
<name>U2Q5T3_LEPWF</name>
<dbReference type="HOGENOM" id="CLU_002982_0_0_0"/>
<evidence type="ECO:0000256" key="5">
    <source>
        <dbReference type="ARBA" id="ARBA00022573"/>
    </source>
</evidence>
<evidence type="ECO:0000256" key="9">
    <source>
        <dbReference type="ARBA" id="ARBA00047340"/>
    </source>
</evidence>
<keyword evidence="7 10" id="KW-0808">Transferase</keyword>
<evidence type="ECO:0000256" key="2">
    <source>
        <dbReference type="ARBA" id="ARBA00007110"/>
    </source>
</evidence>
<proteinExistence type="inferred from homology"/>
<dbReference type="eggNOG" id="COG2038">
    <property type="taxonomic scope" value="Bacteria"/>
</dbReference>
<evidence type="ECO:0000256" key="6">
    <source>
        <dbReference type="ARBA" id="ARBA00022676"/>
    </source>
</evidence>
<evidence type="ECO:0000256" key="4">
    <source>
        <dbReference type="ARBA" id="ARBA00015486"/>
    </source>
</evidence>
<comment type="pathway">
    <text evidence="1">Nucleoside biosynthesis; alpha-ribazole biosynthesis; alpha-ribazole from 5,6-dimethylbenzimidazole: step 1/2.</text>
</comment>
<evidence type="ECO:0000313" key="10">
    <source>
        <dbReference type="EMBL" id="ERK51731.1"/>
    </source>
</evidence>
<keyword evidence="5" id="KW-0169">Cobalamin biosynthesis</keyword>
<evidence type="ECO:0000313" key="11">
    <source>
        <dbReference type="Proteomes" id="UP000016626"/>
    </source>
</evidence>
<dbReference type="InterPro" id="IPR036087">
    <property type="entry name" value="Nict_dMeBzImd_PRibTrfase_sf"/>
</dbReference>
<dbReference type="PANTHER" id="PTHR43463:SF1">
    <property type="entry name" value="NICOTINATE-NUCLEOTIDE--DIMETHYLBENZIMIDAZOLE PHOSPHORIBOSYLTRANSFERASE"/>
    <property type="match status" value="1"/>
</dbReference>
<dbReference type="GO" id="GO:0008939">
    <property type="term" value="F:nicotinate-nucleotide-dimethylbenzimidazole phosphoribosyltransferase activity"/>
    <property type="evidence" value="ECO:0007669"/>
    <property type="project" value="UniProtKB-EC"/>
</dbReference>
<evidence type="ECO:0000256" key="7">
    <source>
        <dbReference type="ARBA" id="ARBA00022679"/>
    </source>
</evidence>
<dbReference type="Gene3D" id="1.10.1610.10">
    <property type="match status" value="1"/>
</dbReference>
<evidence type="ECO:0000256" key="8">
    <source>
        <dbReference type="ARBA" id="ARBA00030686"/>
    </source>
</evidence>
<dbReference type="CDD" id="cd02439">
    <property type="entry name" value="DMB-PRT_CobT"/>
    <property type="match status" value="1"/>
</dbReference>
<comment type="similarity">
    <text evidence="2">Belongs to the CobT family.</text>
</comment>
<dbReference type="SUPFAM" id="SSF52733">
    <property type="entry name" value="Nicotinate mononucleotide:5,6-dimethylbenzimidazole phosphoribosyltransferase (CobT)"/>
    <property type="match status" value="2"/>
</dbReference>
<comment type="caution">
    <text evidence="10">The sequence shown here is derived from an EMBL/GenBank/DDBJ whole genome shotgun (WGS) entry which is preliminary data.</text>
</comment>
<sequence>MGKLLFDTIKKIKPLDKNRMEEKEKELNSLLKTPKGLGKLEELAIRLEGIDKNYKPDKKMVLVMAADNGVEQEKVSKSKRVITQYAVEAMLNGKSSINALGMVYNADVKVVDLGIDESSDIKNEINLSGIIEKKIIKSGTNNIAKEAAMTYEQAVKAIETGIEMVDEFVKDGYNLFATGEMGIGNTTTSSAVLKVLTDLPIDEIVGYGSGIDDKTLEHKKNVVKKAIQVNGLLDFFEKSKNTEEKKNVKKDKKNIDFESKINFENFKTEEYQKSIINVLAKVGGLDIAGMAGTYLGCAKNRVPVVIDGFISAVSALIAYKICPVSREFMIASHLSEEPGMKYIMKELNLEPMLFMNMKLGEGTGAVMMFPVIEGACNITKVVREYPDV</sequence>
<reference evidence="10 11" key="1">
    <citation type="submission" date="2013-06" db="EMBL/GenBank/DDBJ databases">
        <authorList>
            <person name="Weinstock G."/>
            <person name="Sodergren E."/>
            <person name="Lobos E.A."/>
            <person name="Fulton L."/>
            <person name="Fulton R."/>
            <person name="Courtney L."/>
            <person name="Fronick C."/>
            <person name="O'Laughlin M."/>
            <person name="Godfrey J."/>
            <person name="Wilson R.M."/>
            <person name="Miner T."/>
            <person name="Farmer C."/>
            <person name="Delehaunty K."/>
            <person name="Cordes M."/>
            <person name="Minx P."/>
            <person name="Tomlinson C."/>
            <person name="Chen J."/>
            <person name="Wollam A."/>
            <person name="Pepin K.H."/>
            <person name="Bhonagiri V."/>
            <person name="Zhang X."/>
            <person name="Warren W."/>
            <person name="Mitreva M."/>
            <person name="Mardis E.R."/>
            <person name="Wilson R.K."/>
        </authorList>
    </citation>
    <scope>NUCLEOTIDE SEQUENCE [LARGE SCALE GENOMIC DNA]</scope>
    <source>
        <strain evidence="10 11">F0279</strain>
    </source>
</reference>
<dbReference type="UniPathway" id="UPA00061">
    <property type="reaction ID" value="UER00516"/>
</dbReference>
<dbReference type="EMBL" id="AWVM01000054">
    <property type="protein sequence ID" value="ERK51731.1"/>
    <property type="molecule type" value="Genomic_DNA"/>
</dbReference>
<dbReference type="Pfam" id="PF02277">
    <property type="entry name" value="DBI_PRT"/>
    <property type="match status" value="2"/>
</dbReference>
<comment type="catalytic activity">
    <reaction evidence="9">
        <text>5,6-dimethylbenzimidazole + nicotinate beta-D-ribonucleotide = alpha-ribazole 5'-phosphate + nicotinate + H(+)</text>
        <dbReference type="Rhea" id="RHEA:11196"/>
        <dbReference type="ChEBI" id="CHEBI:15378"/>
        <dbReference type="ChEBI" id="CHEBI:15890"/>
        <dbReference type="ChEBI" id="CHEBI:32544"/>
        <dbReference type="ChEBI" id="CHEBI:57502"/>
        <dbReference type="ChEBI" id="CHEBI:57918"/>
        <dbReference type="EC" id="2.4.2.21"/>
    </reaction>
</comment>
<accession>U2Q5T3</accession>
<organism evidence="10 11">
    <name type="scientific">Leptotrichia wadei (strain F0279)</name>
    <dbReference type="NCBI Taxonomy" id="888055"/>
    <lineage>
        <taxon>Bacteria</taxon>
        <taxon>Fusobacteriati</taxon>
        <taxon>Fusobacteriota</taxon>
        <taxon>Fusobacteriia</taxon>
        <taxon>Fusobacteriales</taxon>
        <taxon>Leptotrichiaceae</taxon>
        <taxon>Leptotrichia</taxon>
    </lineage>
</organism>
<dbReference type="InterPro" id="IPR003200">
    <property type="entry name" value="Nict_dMeBzImd_PRibTrfase"/>
</dbReference>
<dbReference type="PATRIC" id="fig|888055.3.peg.962"/>
<dbReference type="Proteomes" id="UP000016626">
    <property type="component" value="Unassembled WGS sequence"/>
</dbReference>
<evidence type="ECO:0000256" key="3">
    <source>
        <dbReference type="ARBA" id="ARBA00011991"/>
    </source>
</evidence>
<evidence type="ECO:0000256" key="1">
    <source>
        <dbReference type="ARBA" id="ARBA00005049"/>
    </source>
</evidence>
<dbReference type="InterPro" id="IPR023195">
    <property type="entry name" value="Nict_dMeBzImd_PRibTrfase_N"/>
</dbReference>
<dbReference type="AlphaFoldDB" id="U2Q5T3"/>
<dbReference type="GO" id="GO:0009236">
    <property type="term" value="P:cobalamin biosynthetic process"/>
    <property type="evidence" value="ECO:0007669"/>
    <property type="project" value="UniProtKB-KW"/>
</dbReference>